<reference evidence="1" key="2">
    <citation type="submission" date="2025-08" db="UniProtKB">
        <authorList>
            <consortium name="RefSeq"/>
        </authorList>
    </citation>
    <scope>IDENTIFICATION</scope>
</reference>
<dbReference type="AlphaFoldDB" id="A0AAJ8E1T6"/>
<dbReference type="VEuPathDB" id="FungiDB:An08g00270"/>
<accession>A0AAJ8E1T6</accession>
<reference evidence="1" key="1">
    <citation type="submission" date="2025-02" db="EMBL/GenBank/DDBJ databases">
        <authorList>
            <consortium name="NCBI Genome Project"/>
        </authorList>
    </citation>
    <scope>NUCLEOTIDE SEQUENCE</scope>
</reference>
<dbReference type="KEGG" id="ang:An08g00270"/>
<dbReference type="GeneID" id="84591569"/>
<organism evidence="1">
    <name type="scientific">Aspergillus niger</name>
    <dbReference type="NCBI Taxonomy" id="5061"/>
    <lineage>
        <taxon>Eukaryota</taxon>
        <taxon>Fungi</taxon>
        <taxon>Dikarya</taxon>
        <taxon>Ascomycota</taxon>
        <taxon>Pezizomycotina</taxon>
        <taxon>Eurotiomycetes</taxon>
        <taxon>Eurotiomycetidae</taxon>
        <taxon>Eurotiales</taxon>
        <taxon>Aspergillaceae</taxon>
        <taxon>Aspergillus</taxon>
        <taxon>Aspergillus subgen. Circumdati</taxon>
    </lineage>
</organism>
<dbReference type="RefSeq" id="XP_059603862.1">
    <property type="nucleotide sequence ID" value="XM_059748778.1"/>
</dbReference>
<name>A0AAJ8E1T6_ASPNG</name>
<gene>
    <name evidence="1" type="ORF">An08g00270</name>
</gene>
<sequence length="84" mass="9454">MGNRQRQVKQFKTRVGLPVHSTAIGASAPMFPAVGSLEHPLSLLRRVGVQRDTLIQYKWDAHLPIIADQISLESDRATWSEFVE</sequence>
<proteinExistence type="predicted"/>
<protein>
    <submittedName>
        <fullName evidence="1">Uncharacterized protein</fullName>
    </submittedName>
</protein>
<evidence type="ECO:0000313" key="1">
    <source>
        <dbReference type="RefSeq" id="XP_059603862.1"/>
    </source>
</evidence>